<evidence type="ECO:0000256" key="12">
    <source>
        <dbReference type="PIRSR" id="PIRSR005096-1"/>
    </source>
</evidence>
<dbReference type="Pfam" id="PF01263">
    <property type="entry name" value="Aldose_epim"/>
    <property type="match status" value="1"/>
</dbReference>
<name>A0A9D7STP7_9BACT</name>
<dbReference type="NCBIfam" id="NF008277">
    <property type="entry name" value="PRK11055.1"/>
    <property type="match status" value="1"/>
</dbReference>
<dbReference type="CDD" id="cd09019">
    <property type="entry name" value="galactose_mutarotase_like"/>
    <property type="match status" value="1"/>
</dbReference>
<feature type="binding site" evidence="13">
    <location>
        <position position="250"/>
    </location>
    <ligand>
        <name>beta-D-galactose</name>
        <dbReference type="ChEBI" id="CHEBI:27667"/>
    </ligand>
</feature>
<evidence type="ECO:0000256" key="14">
    <source>
        <dbReference type="PIRSR" id="PIRSR005096-3"/>
    </source>
</evidence>
<dbReference type="SUPFAM" id="SSF74650">
    <property type="entry name" value="Galactose mutarotase-like"/>
    <property type="match status" value="1"/>
</dbReference>
<feature type="binding site" evidence="14">
    <location>
        <begin position="79"/>
        <end position="80"/>
    </location>
    <ligand>
        <name>beta-D-galactose</name>
        <dbReference type="ChEBI" id="CHEBI:27667"/>
    </ligand>
</feature>
<evidence type="ECO:0000256" key="9">
    <source>
        <dbReference type="ARBA" id="ARBA00023235"/>
    </source>
</evidence>
<comment type="pathway">
    <text evidence="3 11">Carbohydrate metabolism; hexose metabolism.</text>
</comment>
<dbReference type="InterPro" id="IPR015443">
    <property type="entry name" value="Aldose_1-epimerase"/>
</dbReference>
<dbReference type="Gene3D" id="2.70.98.10">
    <property type="match status" value="1"/>
</dbReference>
<keyword evidence="7" id="KW-0597">Phosphoprotein</keyword>
<comment type="similarity">
    <text evidence="4 11">Belongs to the aldose epimerase family.</text>
</comment>
<reference evidence="15 16" key="1">
    <citation type="submission" date="2020-10" db="EMBL/GenBank/DDBJ databases">
        <title>Connecting structure to function with the recovery of over 1000 high-quality activated sludge metagenome-assembled genomes encoding full-length rRNA genes using long-read sequencing.</title>
        <authorList>
            <person name="Singleton C.M."/>
            <person name="Petriglieri F."/>
            <person name="Kristensen J.M."/>
            <person name="Kirkegaard R.H."/>
            <person name="Michaelsen T.Y."/>
            <person name="Andersen M.H."/>
            <person name="Karst S.M."/>
            <person name="Dueholm M.S."/>
            <person name="Nielsen P.H."/>
            <person name="Albertsen M."/>
        </authorList>
    </citation>
    <scope>NUCLEOTIDE SEQUENCE [LARGE SCALE GENOMIC DNA]</scope>
    <source>
        <strain evidence="15">Ribe_18-Q3-R11-54_MAXAC.273</strain>
    </source>
</reference>
<dbReference type="InterPro" id="IPR014718">
    <property type="entry name" value="GH-type_carb-bd"/>
</dbReference>
<evidence type="ECO:0000256" key="11">
    <source>
        <dbReference type="PIRNR" id="PIRNR005096"/>
    </source>
</evidence>
<evidence type="ECO:0000256" key="4">
    <source>
        <dbReference type="ARBA" id="ARBA00006206"/>
    </source>
</evidence>
<dbReference type="GO" id="GO:0005737">
    <property type="term" value="C:cytoplasm"/>
    <property type="evidence" value="ECO:0007669"/>
    <property type="project" value="UniProtKB-SubCell"/>
</dbReference>
<evidence type="ECO:0000256" key="13">
    <source>
        <dbReference type="PIRSR" id="PIRSR005096-2"/>
    </source>
</evidence>
<evidence type="ECO:0000256" key="2">
    <source>
        <dbReference type="ARBA" id="ARBA00004496"/>
    </source>
</evidence>
<proteinExistence type="inferred from homology"/>
<comment type="subunit">
    <text evidence="5">Monomer.</text>
</comment>
<evidence type="ECO:0000256" key="3">
    <source>
        <dbReference type="ARBA" id="ARBA00005028"/>
    </source>
</evidence>
<dbReference type="GO" id="GO:0004034">
    <property type="term" value="F:aldose 1-epimerase activity"/>
    <property type="evidence" value="ECO:0007669"/>
    <property type="project" value="UniProtKB-EC"/>
</dbReference>
<sequence>MMSERPYGETPEGIPVTEYTLTNIQGIEMKVINYGCTITSLIVPDRDGRPDDIVLGFDSLEGYIASIHYYGAIIGRFANRIADGRFVHDGHEYTLAKNLNHHHLHGGIKGFDKVVWQSRGFENDGGMGVEFQYLSHDGEEGYPGNVLITVNYILNHNDEIILDYKATTDKKTIINLTQHSYFNLNGGKDNILQHELLINSDHFLMIDKSMIPTSELKDVAGTPFNFEYPKMIGRDIGGHDVQLKYAHGYDHSWLLDKNADELALAATLYDPSTGRVLDVFTTEPGLQLYTGNFLDDEVKGKNGRVYGPYAGLCLETQHFPDSPHRPEFPSVELSPGEEYRSKTIWKFSVRE</sequence>
<dbReference type="Proteomes" id="UP000808337">
    <property type="component" value="Unassembled WGS sequence"/>
</dbReference>
<dbReference type="AlphaFoldDB" id="A0A9D7STP7"/>
<evidence type="ECO:0000256" key="5">
    <source>
        <dbReference type="ARBA" id="ARBA00011245"/>
    </source>
</evidence>
<accession>A0A9D7STP7</accession>
<comment type="catalytic activity">
    <reaction evidence="11">
        <text>alpha-D-glucose = beta-D-glucose</text>
        <dbReference type="Rhea" id="RHEA:10264"/>
        <dbReference type="ChEBI" id="CHEBI:15903"/>
        <dbReference type="ChEBI" id="CHEBI:17925"/>
        <dbReference type="EC" id="5.1.3.3"/>
    </reaction>
</comment>
<keyword evidence="6" id="KW-0963">Cytoplasm</keyword>
<feature type="active site" description="Proton acceptor" evidence="12">
    <location>
        <position position="315"/>
    </location>
</feature>
<evidence type="ECO:0000256" key="1">
    <source>
        <dbReference type="ARBA" id="ARBA00001913"/>
    </source>
</evidence>
<dbReference type="PANTHER" id="PTHR10091">
    <property type="entry name" value="ALDOSE-1-EPIMERASE"/>
    <property type="match status" value="1"/>
</dbReference>
<comment type="subcellular location">
    <subcellularLocation>
        <location evidence="2">Cytoplasm</location>
    </subcellularLocation>
</comment>
<keyword evidence="8" id="KW-0106">Calcium</keyword>
<dbReference type="PIRSF" id="PIRSF005096">
    <property type="entry name" value="GALM"/>
    <property type="match status" value="1"/>
</dbReference>
<dbReference type="InterPro" id="IPR047215">
    <property type="entry name" value="Galactose_mutarotase-like"/>
</dbReference>
<dbReference type="GO" id="GO:0030246">
    <property type="term" value="F:carbohydrate binding"/>
    <property type="evidence" value="ECO:0007669"/>
    <property type="project" value="InterPro"/>
</dbReference>
<dbReference type="GO" id="GO:0006006">
    <property type="term" value="P:glucose metabolic process"/>
    <property type="evidence" value="ECO:0007669"/>
    <property type="project" value="TreeGrafter"/>
</dbReference>
<comment type="cofactor">
    <cofactor evidence="1">
        <name>Ca(2+)</name>
        <dbReference type="ChEBI" id="CHEBI:29108"/>
    </cofactor>
</comment>
<dbReference type="InterPro" id="IPR011013">
    <property type="entry name" value="Gal_mutarotase_sf_dom"/>
</dbReference>
<organism evidence="15 16">
    <name type="scientific">Candidatus Opimibacter skivensis</name>
    <dbReference type="NCBI Taxonomy" id="2982028"/>
    <lineage>
        <taxon>Bacteria</taxon>
        <taxon>Pseudomonadati</taxon>
        <taxon>Bacteroidota</taxon>
        <taxon>Saprospiria</taxon>
        <taxon>Saprospirales</taxon>
        <taxon>Saprospiraceae</taxon>
        <taxon>Candidatus Opimibacter</taxon>
    </lineage>
</organism>
<evidence type="ECO:0000313" key="15">
    <source>
        <dbReference type="EMBL" id="MBK9982953.1"/>
    </source>
</evidence>
<evidence type="ECO:0000256" key="10">
    <source>
        <dbReference type="ARBA" id="ARBA00023277"/>
    </source>
</evidence>
<dbReference type="FunFam" id="2.70.98.10:FF:000003">
    <property type="entry name" value="Aldose 1-epimerase"/>
    <property type="match status" value="1"/>
</dbReference>
<comment type="caution">
    <text evidence="15">The sequence shown here is derived from an EMBL/GenBank/DDBJ whole genome shotgun (WGS) entry which is preliminary data.</text>
</comment>
<feature type="active site" description="Proton donor" evidence="12">
    <location>
        <position position="179"/>
    </location>
</feature>
<evidence type="ECO:0000313" key="16">
    <source>
        <dbReference type="Proteomes" id="UP000808337"/>
    </source>
</evidence>
<evidence type="ECO:0000256" key="6">
    <source>
        <dbReference type="ARBA" id="ARBA00022490"/>
    </source>
</evidence>
<gene>
    <name evidence="15" type="ORF">IPP15_11120</name>
</gene>
<evidence type="ECO:0000256" key="7">
    <source>
        <dbReference type="ARBA" id="ARBA00022553"/>
    </source>
</evidence>
<feature type="binding site" evidence="14">
    <location>
        <begin position="179"/>
        <end position="181"/>
    </location>
    <ligand>
        <name>beta-D-galactose</name>
        <dbReference type="ChEBI" id="CHEBI:27667"/>
    </ligand>
</feature>
<dbReference type="EC" id="5.1.3.3" evidence="11"/>
<dbReference type="GO" id="GO:0033499">
    <property type="term" value="P:galactose catabolic process via UDP-galactose, Leloir pathway"/>
    <property type="evidence" value="ECO:0007669"/>
    <property type="project" value="TreeGrafter"/>
</dbReference>
<dbReference type="EMBL" id="JADKGY010000008">
    <property type="protein sequence ID" value="MBK9982953.1"/>
    <property type="molecule type" value="Genomic_DNA"/>
</dbReference>
<keyword evidence="9 11" id="KW-0413">Isomerase</keyword>
<dbReference type="InterPro" id="IPR008183">
    <property type="entry name" value="Aldose_1/G6P_1-epimerase"/>
</dbReference>
<evidence type="ECO:0000256" key="8">
    <source>
        <dbReference type="ARBA" id="ARBA00022837"/>
    </source>
</evidence>
<protein>
    <recommendedName>
        <fullName evidence="11">Aldose 1-epimerase</fullName>
        <ecNumber evidence="11">5.1.3.3</ecNumber>
    </recommendedName>
</protein>
<dbReference type="PANTHER" id="PTHR10091:SF0">
    <property type="entry name" value="GALACTOSE MUTAROTASE"/>
    <property type="match status" value="1"/>
</dbReference>
<keyword evidence="10 11" id="KW-0119">Carbohydrate metabolism</keyword>